<evidence type="ECO:0000313" key="1">
    <source>
        <dbReference type="EMBL" id="MFC2995169.1"/>
    </source>
</evidence>
<dbReference type="Proteomes" id="UP001595455">
    <property type="component" value="Unassembled WGS sequence"/>
</dbReference>
<protein>
    <submittedName>
        <fullName evidence="1">Uncharacterized protein</fullName>
    </submittedName>
</protein>
<dbReference type="RefSeq" id="WP_378227198.1">
    <property type="nucleotide sequence ID" value="NZ_JBHRSF010000018.1"/>
</dbReference>
<comment type="caution">
    <text evidence="1">The sequence shown here is derived from an EMBL/GenBank/DDBJ whole genome shotgun (WGS) entry which is preliminary data.</text>
</comment>
<dbReference type="EMBL" id="JBHRSF010000018">
    <property type="protein sequence ID" value="MFC2995169.1"/>
    <property type="molecule type" value="Genomic_DNA"/>
</dbReference>
<reference evidence="2" key="1">
    <citation type="journal article" date="2019" name="Int. J. Syst. Evol. Microbiol.">
        <title>The Global Catalogue of Microorganisms (GCM) 10K type strain sequencing project: providing services to taxonomists for standard genome sequencing and annotation.</title>
        <authorList>
            <consortium name="The Broad Institute Genomics Platform"/>
            <consortium name="The Broad Institute Genome Sequencing Center for Infectious Disease"/>
            <person name="Wu L."/>
            <person name="Ma J."/>
        </authorList>
    </citation>
    <scope>NUCLEOTIDE SEQUENCE [LARGE SCALE GENOMIC DNA]</scope>
    <source>
        <strain evidence="2">KCTC 62575</strain>
    </source>
</reference>
<sequence length="139" mass="16441">MLMSIKCNSTLMSKEDQDLLLEQVLESSIDEGESFDQYIYLQLMNFYIVEKLIESHNFKVNFKICGMDLKNYEYIFYKFLDQIPDIYSSVNKNENFDIIMVGDGFEIFFRVFIYDDNFIINAYDFSGKDVGFEEVVPLV</sequence>
<gene>
    <name evidence="1" type="ORF">ACFODO_07820</name>
</gene>
<name>A0ABV7BG40_9GAMM</name>
<keyword evidence="2" id="KW-1185">Reference proteome</keyword>
<evidence type="ECO:0000313" key="2">
    <source>
        <dbReference type="Proteomes" id="UP001595455"/>
    </source>
</evidence>
<organism evidence="1 2">
    <name type="scientific">Acinetobacter sichuanensis</name>
    <dbReference type="NCBI Taxonomy" id="2136183"/>
    <lineage>
        <taxon>Bacteria</taxon>
        <taxon>Pseudomonadati</taxon>
        <taxon>Pseudomonadota</taxon>
        <taxon>Gammaproteobacteria</taxon>
        <taxon>Moraxellales</taxon>
        <taxon>Moraxellaceae</taxon>
        <taxon>Acinetobacter</taxon>
    </lineage>
</organism>
<proteinExistence type="predicted"/>
<accession>A0ABV7BG40</accession>